<dbReference type="InterPro" id="IPR011009">
    <property type="entry name" value="Kinase-like_dom_sf"/>
</dbReference>
<dbReference type="Gene3D" id="3.90.1200.10">
    <property type="match status" value="2"/>
</dbReference>
<dbReference type="SUPFAM" id="SSF56112">
    <property type="entry name" value="Protein kinase-like (PK-like)"/>
    <property type="match status" value="2"/>
</dbReference>
<accession>A0A2H0XF12</accession>
<evidence type="ECO:0000259" key="1">
    <source>
        <dbReference type="Pfam" id="PF01636"/>
    </source>
</evidence>
<name>A0A2H0XF12_UNCKA</name>
<protein>
    <recommendedName>
        <fullName evidence="1">Aminoglycoside phosphotransferase domain-containing protein</fullName>
    </recommendedName>
</protein>
<evidence type="ECO:0000313" key="3">
    <source>
        <dbReference type="Proteomes" id="UP000230340"/>
    </source>
</evidence>
<dbReference type="Pfam" id="PF01636">
    <property type="entry name" value="APH"/>
    <property type="match status" value="1"/>
</dbReference>
<organism evidence="2 3">
    <name type="scientific">candidate division WWE3 bacterium CG08_land_8_20_14_0_20_40_13</name>
    <dbReference type="NCBI Taxonomy" id="1975084"/>
    <lineage>
        <taxon>Bacteria</taxon>
        <taxon>Katanobacteria</taxon>
    </lineage>
</organism>
<proteinExistence type="predicted"/>
<evidence type="ECO:0000313" key="2">
    <source>
        <dbReference type="EMBL" id="PIS23405.1"/>
    </source>
</evidence>
<gene>
    <name evidence="2" type="ORF">COT49_00335</name>
</gene>
<dbReference type="Proteomes" id="UP000230340">
    <property type="component" value="Unassembled WGS sequence"/>
</dbReference>
<dbReference type="Gene3D" id="3.30.200.20">
    <property type="entry name" value="Phosphorylase Kinase, domain 1"/>
    <property type="match status" value="1"/>
</dbReference>
<feature type="domain" description="Aminoglycoside phosphotransferase" evidence="1">
    <location>
        <begin position="370"/>
        <end position="471"/>
    </location>
</feature>
<comment type="caution">
    <text evidence="2">The sequence shown here is derived from an EMBL/GenBank/DDBJ whole genome shotgun (WGS) entry which is preliminary data.</text>
</comment>
<dbReference type="InterPro" id="IPR002575">
    <property type="entry name" value="Aminoglycoside_PTrfase"/>
</dbReference>
<reference evidence="3" key="1">
    <citation type="submission" date="2017-09" db="EMBL/GenBank/DDBJ databases">
        <title>Depth-based differentiation of microbial function through sediment-hosted aquifers and enrichment of novel symbionts in the deep terrestrial subsurface.</title>
        <authorList>
            <person name="Probst A.J."/>
            <person name="Ladd B."/>
            <person name="Jarett J.K."/>
            <person name="Geller-Mcgrath D.E."/>
            <person name="Sieber C.M.K."/>
            <person name="Emerson J.B."/>
            <person name="Anantharaman K."/>
            <person name="Thomas B.C."/>
            <person name="Malmstrom R."/>
            <person name="Stieglmeier M."/>
            <person name="Klingl A."/>
            <person name="Woyke T."/>
            <person name="Ryan C.M."/>
            <person name="Banfield J.F."/>
        </authorList>
    </citation>
    <scope>NUCLEOTIDE SEQUENCE [LARGE SCALE GENOMIC DNA]</scope>
</reference>
<dbReference type="AlphaFoldDB" id="A0A2H0XF12"/>
<dbReference type="EMBL" id="PEYT01000003">
    <property type="protein sequence ID" value="PIS23405.1"/>
    <property type="molecule type" value="Genomic_DNA"/>
</dbReference>
<sequence>MEIDLPQEILNIIRKYKYQAVEVLRRPDGGLIRSFVIVLSKDQKNDKKYILKFFWLGSGDSRKRFLRELKFLLARDRFPNVVKSHILPIVEFSFGDGFRTDTRPWFITKQYSGQPLAKFIGDLGIKKGLFTIPNFESLAKFLISMWEIPEKDLDLWFYDIYHAETEISNFYKNNPELLSKVEWENLKKFININSGKVFKNLKISHRDLYPENILVRQETMSNKGIQLRFKMIDWEYVAKVPIGWDPAFFGLLFWRERIWHDRIYALFYSRYRGPSSEFNLSYRWCNALLALRFLYQITAFGSFYHGLSNDETCYYKKYLIASIKDSISGHLVSPDDTRYMISGKVISQILNKYNIGHFVSYTLYYLSKGNTVFKVSTTTGSFVFRIYNSSRNLNVITRELRLFEKLRANMIPSYHVFTNKMGRRISTVNLYNKMRRVAILSYLRGSSPTRHGINNDLLIQAGATLRSIHNLKISHGDYSKRNVLFCKGRVSGVIDLEFGREGVSQKKLKLDLAKSLALWCMSVTLNDLDIKERVLNFLKGYWGISFSPAKMRRIIPLVISALDKEEKIHWEIYKGGGEGFGVIRTELLKI</sequence>